<reference evidence="1 2" key="1">
    <citation type="submission" date="2020-08" db="EMBL/GenBank/DDBJ databases">
        <title>Sequencing the genomes of 1000 actinobacteria strains.</title>
        <authorList>
            <person name="Klenk H.-P."/>
        </authorList>
    </citation>
    <scope>NUCLEOTIDE SEQUENCE [LARGE SCALE GENOMIC DNA]</scope>
    <source>
        <strain evidence="1 2">DSM 44936</strain>
    </source>
</reference>
<evidence type="ECO:0008006" key="3">
    <source>
        <dbReference type="Google" id="ProtNLM"/>
    </source>
</evidence>
<gene>
    <name evidence="1" type="ORF">BJ992_004162</name>
</gene>
<comment type="caution">
    <text evidence="1">The sequence shown here is derived from an EMBL/GenBank/DDBJ whole genome shotgun (WGS) entry which is preliminary data.</text>
</comment>
<sequence>MIKLLEDGTIPFRLVGKHQRVRYEDLQEYKRRDDAKRRTAADDLAALGQELGI</sequence>
<proteinExistence type="predicted"/>
<name>A0A7X0IGC3_9ACTN</name>
<protein>
    <recommendedName>
        <fullName evidence="3">DNA-binding protein</fullName>
    </recommendedName>
</protein>
<dbReference type="RefSeq" id="WP_221474905.1">
    <property type="nucleotide sequence ID" value="NZ_BAAALO010000082.1"/>
</dbReference>
<evidence type="ECO:0000313" key="2">
    <source>
        <dbReference type="Proteomes" id="UP000555564"/>
    </source>
</evidence>
<dbReference type="Proteomes" id="UP000555564">
    <property type="component" value="Unassembled WGS sequence"/>
</dbReference>
<accession>A0A7X0IGC3</accession>
<keyword evidence="2" id="KW-1185">Reference proteome</keyword>
<organism evidence="1 2">
    <name type="scientific">Sphaerisporangium rubeum</name>
    <dbReference type="NCBI Taxonomy" id="321317"/>
    <lineage>
        <taxon>Bacteria</taxon>
        <taxon>Bacillati</taxon>
        <taxon>Actinomycetota</taxon>
        <taxon>Actinomycetes</taxon>
        <taxon>Streptosporangiales</taxon>
        <taxon>Streptosporangiaceae</taxon>
        <taxon>Sphaerisporangium</taxon>
    </lineage>
</organism>
<dbReference type="EMBL" id="JACHIU010000001">
    <property type="protein sequence ID" value="MBB6474731.1"/>
    <property type="molecule type" value="Genomic_DNA"/>
</dbReference>
<evidence type="ECO:0000313" key="1">
    <source>
        <dbReference type="EMBL" id="MBB6474731.1"/>
    </source>
</evidence>
<dbReference type="AlphaFoldDB" id="A0A7X0IGC3"/>